<gene>
    <name evidence="8" type="ORF">GS398_17570</name>
</gene>
<dbReference type="GO" id="GO:0015288">
    <property type="term" value="F:porin activity"/>
    <property type="evidence" value="ECO:0007669"/>
    <property type="project" value="TreeGrafter"/>
</dbReference>
<comment type="caution">
    <text evidence="8">The sequence shown here is derived from an EMBL/GenBank/DDBJ whole genome shotgun (WGS) entry which is preliminary data.</text>
</comment>
<name>A0A7K1Y1J7_9SPHI</name>
<protein>
    <submittedName>
        <fullName evidence="8">TolC family protein</fullName>
    </submittedName>
</protein>
<dbReference type="PANTHER" id="PTHR30026:SF20">
    <property type="entry name" value="OUTER MEMBRANE PROTEIN TOLC"/>
    <property type="match status" value="1"/>
</dbReference>
<comment type="subcellular location">
    <subcellularLocation>
        <location evidence="1">Cell outer membrane</location>
    </subcellularLocation>
</comment>
<evidence type="ECO:0000256" key="4">
    <source>
        <dbReference type="ARBA" id="ARBA00022452"/>
    </source>
</evidence>
<sequence length="462" mass="51367">MDSIFTLVKAGSFAKRLTAVTAVCALLSQTEIKAQEKITLQQAVEYTLKNNLQIKQAALGEALTEESLKLSKLALYPTLNASNNLNFSFGRSEDPTTRQFANTQITNLNSSVSSNVTLFQGFQKLNQIAQNKYQLEADKSYTNKIKNDLLLLVVSTYLQVLVNTDLLTAAQQQLGYSNQQMDRVQKLFDVGNNTTADLSQAKSQVATADLNVINAQNQLDISYLNLAQLMERDPAQRFQVVLPAVEVGAINTNLDPVQLFIRSAEIYPDIKLAGYNRLVAEKSVEIARGSYLPRLTLGGNLSSGYSDSRRRLNPVTNTLEDYPFINQYQDNFSQSIGLSLAIPIFNGSSARIGVRRAKINLQNAVIAEQLQKNNLNKTINQAVLDLRAAEKSYYSSQSAFSSSQDAFNATQQRYTVGLVNSLDFNQAQINLNTAQFNLIQAKYNLIFRNKVIDYYLGNPLTF</sequence>
<dbReference type="GO" id="GO:0015562">
    <property type="term" value="F:efflux transmembrane transporter activity"/>
    <property type="evidence" value="ECO:0007669"/>
    <property type="project" value="InterPro"/>
</dbReference>
<dbReference type="GO" id="GO:0009279">
    <property type="term" value="C:cell outer membrane"/>
    <property type="evidence" value="ECO:0007669"/>
    <property type="project" value="UniProtKB-SubCell"/>
</dbReference>
<comment type="similarity">
    <text evidence="2">Belongs to the outer membrane factor (OMF) (TC 1.B.17) family.</text>
</comment>
<keyword evidence="5" id="KW-0812">Transmembrane</keyword>
<evidence type="ECO:0000256" key="5">
    <source>
        <dbReference type="ARBA" id="ARBA00022692"/>
    </source>
</evidence>
<keyword evidence="3" id="KW-0813">Transport</keyword>
<keyword evidence="7" id="KW-0998">Cell outer membrane</keyword>
<dbReference type="AlphaFoldDB" id="A0A7K1Y1J7"/>
<dbReference type="InterPro" id="IPR003423">
    <property type="entry name" value="OMP_efflux"/>
</dbReference>
<evidence type="ECO:0000256" key="2">
    <source>
        <dbReference type="ARBA" id="ARBA00007613"/>
    </source>
</evidence>
<dbReference type="PANTHER" id="PTHR30026">
    <property type="entry name" value="OUTER MEMBRANE PROTEIN TOLC"/>
    <property type="match status" value="1"/>
</dbReference>
<dbReference type="Pfam" id="PF02321">
    <property type="entry name" value="OEP"/>
    <property type="match status" value="2"/>
</dbReference>
<dbReference type="InterPro" id="IPR051906">
    <property type="entry name" value="TolC-like"/>
</dbReference>
<dbReference type="Gene3D" id="1.20.1600.10">
    <property type="entry name" value="Outer membrane efflux proteins (OEP)"/>
    <property type="match status" value="1"/>
</dbReference>
<evidence type="ECO:0000256" key="6">
    <source>
        <dbReference type="ARBA" id="ARBA00023136"/>
    </source>
</evidence>
<dbReference type="GO" id="GO:1990281">
    <property type="term" value="C:efflux pump complex"/>
    <property type="evidence" value="ECO:0007669"/>
    <property type="project" value="TreeGrafter"/>
</dbReference>
<evidence type="ECO:0000313" key="9">
    <source>
        <dbReference type="Proteomes" id="UP000451233"/>
    </source>
</evidence>
<evidence type="ECO:0000313" key="8">
    <source>
        <dbReference type="EMBL" id="MXV17114.1"/>
    </source>
</evidence>
<reference evidence="8 9" key="1">
    <citation type="submission" date="2019-11" db="EMBL/GenBank/DDBJ databases">
        <title>Pedobacter sp. HMF7056 Genome sequencing and assembly.</title>
        <authorList>
            <person name="Kang H."/>
            <person name="Kim H."/>
            <person name="Joh K."/>
        </authorList>
    </citation>
    <scope>NUCLEOTIDE SEQUENCE [LARGE SCALE GENOMIC DNA]</scope>
    <source>
        <strain evidence="8 9">HMF7056</strain>
    </source>
</reference>
<proteinExistence type="inferred from homology"/>
<dbReference type="Proteomes" id="UP000451233">
    <property type="component" value="Unassembled WGS sequence"/>
</dbReference>
<keyword evidence="4" id="KW-1134">Transmembrane beta strand</keyword>
<organism evidence="8 9">
    <name type="scientific">Hufsiella ginkgonis</name>
    <dbReference type="NCBI Taxonomy" id="2695274"/>
    <lineage>
        <taxon>Bacteria</taxon>
        <taxon>Pseudomonadati</taxon>
        <taxon>Bacteroidota</taxon>
        <taxon>Sphingobacteriia</taxon>
        <taxon>Sphingobacteriales</taxon>
        <taxon>Sphingobacteriaceae</taxon>
        <taxon>Hufsiella</taxon>
    </lineage>
</organism>
<evidence type="ECO:0000256" key="7">
    <source>
        <dbReference type="ARBA" id="ARBA00023237"/>
    </source>
</evidence>
<dbReference type="EMBL" id="WVHS01000004">
    <property type="protein sequence ID" value="MXV17114.1"/>
    <property type="molecule type" value="Genomic_DNA"/>
</dbReference>
<evidence type="ECO:0000256" key="1">
    <source>
        <dbReference type="ARBA" id="ARBA00004442"/>
    </source>
</evidence>
<evidence type="ECO:0000256" key="3">
    <source>
        <dbReference type="ARBA" id="ARBA00022448"/>
    </source>
</evidence>
<keyword evidence="6" id="KW-0472">Membrane</keyword>
<keyword evidence="9" id="KW-1185">Reference proteome</keyword>
<dbReference type="SUPFAM" id="SSF56954">
    <property type="entry name" value="Outer membrane efflux proteins (OEP)"/>
    <property type="match status" value="1"/>
</dbReference>
<dbReference type="RefSeq" id="WP_160908115.1">
    <property type="nucleotide sequence ID" value="NZ_WVHS01000004.1"/>
</dbReference>
<accession>A0A7K1Y1J7</accession>